<dbReference type="PANTHER" id="PTHR11615">
    <property type="entry name" value="NITRATE, FORMATE, IRON DEHYDROGENASE"/>
    <property type="match status" value="1"/>
</dbReference>
<dbReference type="eggNOG" id="KOG2439">
    <property type="taxonomic scope" value="Eukaryota"/>
</dbReference>
<evidence type="ECO:0000313" key="6">
    <source>
        <dbReference type="Proteomes" id="UP000013776"/>
    </source>
</evidence>
<dbReference type="InterPro" id="IPR009016">
    <property type="entry name" value="Fe_hydrogenase"/>
</dbReference>
<evidence type="ECO:0000256" key="1">
    <source>
        <dbReference type="ARBA" id="ARBA00006596"/>
    </source>
</evidence>
<dbReference type="InterPro" id="IPR004108">
    <property type="entry name" value="Fe_hydrogenase_lsu_C"/>
</dbReference>
<organism evidence="5 6">
    <name type="scientific">Taphrina deformans (strain PYCC 5710 / ATCC 11124 / CBS 356.35 / IMI 108563 / JCM 9778 / NBRC 8474)</name>
    <name type="common">Peach leaf curl fungus</name>
    <name type="synonym">Lalaria deformans</name>
    <dbReference type="NCBI Taxonomy" id="1097556"/>
    <lineage>
        <taxon>Eukaryota</taxon>
        <taxon>Fungi</taxon>
        <taxon>Dikarya</taxon>
        <taxon>Ascomycota</taxon>
        <taxon>Taphrinomycotina</taxon>
        <taxon>Taphrinomycetes</taxon>
        <taxon>Taphrinales</taxon>
        <taxon>Taphrinaceae</taxon>
        <taxon>Taphrina</taxon>
    </lineage>
</organism>
<keyword evidence="2" id="KW-0004">4Fe-4S</keyword>
<reference evidence="5 6" key="1">
    <citation type="journal article" date="2013" name="MBio">
        <title>Genome sequencing of the plant pathogen Taphrina deformans, the causal agent of peach leaf curl.</title>
        <authorList>
            <person name="Cisse O.H."/>
            <person name="Almeida J.M.G.C.F."/>
            <person name="Fonseca A."/>
            <person name="Kumar A.A."/>
            <person name="Salojaervi J."/>
            <person name="Overmyer K."/>
            <person name="Hauser P.M."/>
            <person name="Pagni M."/>
        </authorList>
    </citation>
    <scope>NUCLEOTIDE SEQUENCE [LARGE SCALE GENOMIC DNA]</scope>
    <source>
        <strain evidence="6">PYCC 5710 / ATCC 11124 / CBS 356.35 / IMI 108563 / JCM 9778 / NBRC 8474</strain>
    </source>
</reference>
<dbReference type="InterPro" id="IPR050340">
    <property type="entry name" value="Cytosolic_Fe-S_CAF"/>
</dbReference>
<dbReference type="GO" id="GO:0051539">
    <property type="term" value="F:4 iron, 4 sulfur cluster binding"/>
    <property type="evidence" value="ECO:0007669"/>
    <property type="project" value="UniProtKB-KW"/>
</dbReference>
<evidence type="ECO:0000259" key="4">
    <source>
        <dbReference type="Pfam" id="PF02906"/>
    </source>
</evidence>
<dbReference type="Proteomes" id="UP000013776">
    <property type="component" value="Unassembled WGS sequence"/>
</dbReference>
<comment type="caution">
    <text evidence="5">The sequence shown here is derived from an EMBL/GenBank/DDBJ whole genome shotgun (WGS) entry which is preliminary data.</text>
</comment>
<gene>
    <name evidence="5" type="ORF">TAPDE_005662</name>
</gene>
<evidence type="ECO:0000256" key="3">
    <source>
        <dbReference type="ARBA" id="ARBA00023014"/>
    </source>
</evidence>
<keyword evidence="2" id="KW-0479">Metal-binding</keyword>
<dbReference type="EMBL" id="CAHR02000426">
    <property type="protein sequence ID" value="CCG85073.1"/>
    <property type="molecule type" value="Genomic_DNA"/>
</dbReference>
<keyword evidence="2" id="KW-0408">Iron</keyword>
<dbReference type="VEuPathDB" id="FungiDB:TAPDE_005662"/>
<evidence type="ECO:0000313" key="5">
    <source>
        <dbReference type="EMBL" id="CCG85073.1"/>
    </source>
</evidence>
<dbReference type="STRING" id="1097556.R4XHA4"/>
<dbReference type="SUPFAM" id="SSF53920">
    <property type="entry name" value="Fe-only hydrogenase"/>
    <property type="match status" value="1"/>
</dbReference>
<feature type="domain" description="Iron hydrogenase large subunit C-terminal" evidence="4">
    <location>
        <begin position="96"/>
        <end position="394"/>
    </location>
</feature>
<sequence>MPLLTEESLNDFFLPSQDCIKPVEIKKTNLDSEIKIDNGVHWEISKDGTETQLEAASISLNDCLACSGCVTTAESVLIGLQSWSEVEATLKAAEKKVIVASICPQSVASIAASYGLSIDATFRKLRTLLKSLGFTYVLSTNIGRELSLHESAEEFIQYHTSKPSGPLLASACPGWICYAEKQKSSLIPTISKVRSPQQMTGVLLKDVVTRKHGVSRGEVYHVAIMPCFDKKLEASRAEFQVDEVRDVDTVVTSAEVVAMMNDPTASIDFSALAEDDDDSFGPLSGRQPGSSSGGYLAHTLVTAARRLHNLTVSPDLIDPLVRITEQKSPRLKEFTLLGPDGTDLLTFAESYGFRQITSLTGKLAPKVTRRTTRKTAAYDYVEVMACESGCINGGGQVRPPAGLGTRDWVHRVETLYATEPAVTPSDARHREILAWWTGTEHHDEAGADADALKLKHKMVTTYNEIPPLVNPLASKW</sequence>
<dbReference type="Gene3D" id="3.40.50.1780">
    <property type="match status" value="1"/>
</dbReference>
<accession>R4XHA4</accession>
<name>R4XHA4_TAPDE</name>
<evidence type="ECO:0000256" key="2">
    <source>
        <dbReference type="ARBA" id="ARBA00022485"/>
    </source>
</evidence>
<dbReference type="OrthoDB" id="10253113at2759"/>
<keyword evidence="3" id="KW-0411">Iron-sulfur</keyword>
<keyword evidence="6" id="KW-1185">Reference proteome</keyword>
<dbReference type="Gene3D" id="3.40.950.10">
    <property type="entry name" value="Fe-only Hydrogenase (Larger Subunit), Chain L, domain 3"/>
    <property type="match status" value="1"/>
</dbReference>
<protein>
    <recommendedName>
        <fullName evidence="4">Iron hydrogenase large subunit C-terminal domain-containing protein</fullName>
    </recommendedName>
</protein>
<proteinExistence type="inferred from homology"/>
<dbReference type="AlphaFoldDB" id="R4XHA4"/>
<comment type="similarity">
    <text evidence="1">Belongs to the NARF family.</text>
</comment>
<dbReference type="Pfam" id="PF02906">
    <property type="entry name" value="Fe_hyd_lg_C"/>
    <property type="match status" value="1"/>
</dbReference>